<evidence type="ECO:0000313" key="8">
    <source>
        <dbReference type="EMBL" id="KAL0485531.1"/>
    </source>
</evidence>
<dbReference type="GO" id="GO:0007165">
    <property type="term" value="P:signal transduction"/>
    <property type="evidence" value="ECO:0007669"/>
    <property type="project" value="UniProtKB-ARBA"/>
</dbReference>
<dbReference type="GO" id="GO:0003824">
    <property type="term" value="F:catalytic activity"/>
    <property type="evidence" value="ECO:0007669"/>
    <property type="project" value="UniProtKB-ARBA"/>
</dbReference>
<accession>A0AAW2Z6U7</accession>
<keyword evidence="2 6" id="KW-0812">Transmembrane</keyword>
<feature type="domain" description="CHASE" evidence="7">
    <location>
        <begin position="116"/>
        <end position="279"/>
    </location>
</feature>
<dbReference type="Proteomes" id="UP001431209">
    <property type="component" value="Unassembled WGS sequence"/>
</dbReference>
<dbReference type="Gene3D" id="3.30.450.350">
    <property type="entry name" value="CHASE domain"/>
    <property type="match status" value="1"/>
</dbReference>
<evidence type="ECO:0000256" key="4">
    <source>
        <dbReference type="ARBA" id="ARBA00023136"/>
    </source>
</evidence>
<sequence length="679" mass="76754">MKLGTPSLGEAPKRDVSSTGSLNKKNTTVWACVTPMKLDIISILLLLVMVVVTTVISVVTHHVSRQQQQLEYQFNLDKSALEVSNKLNSALSSITTKMSDLTMLYSIKENVVQQEKEFTPFVEIDNKLPSYVSRVFYCTYVEKANANAFVNSMRARGGQYANYTIMKRNPQTQILEPSDLSAPFYVVNTNHAPDIAQTRSISGYDHYSALDRMPIIDMAIKTGKPTASQQLASASNSPTSASLYGSQQYQPVYSLDKKTLYGFSVFVFETSAIISYALTGTELDMHATEMSFLPSGIKLYPDLAPEPYKNATRMYSSFQFNGTFTRDGIPDDVRRLDEMKYKSTVVIPFATRYWQLTYTPKNIPTDDVKNYIGTIVSESSLVAGLLLCFILSLAFRFRRFTNERNKSREYYKVLKSMCKKLEEASEKTLIKIKSSECALDSVGDVVLIVDANGVIVDHNERFSKLFTNVNQDKIENKFCVSSLFIDEEPLFYAKPDVKKGTRVLTGDGSIFVTVSTRKINDEGADSPMVLITMNAPSYEEVGPPEYVITMNFSEKEEKYRKLSQIDFVNSFINGDAITRANMLNFFQHSDVVQARLQIILMIADYKKLDSQQRSSRHTEIMNFLKNKSFAIPQTILEHLDRASVTHKGGELFFDELNDILTLYVVSEDYVDFRTHTNCI</sequence>
<evidence type="ECO:0000256" key="2">
    <source>
        <dbReference type="ARBA" id="ARBA00022692"/>
    </source>
</evidence>
<comment type="subcellular location">
    <subcellularLocation>
        <location evidence="1">Membrane</location>
    </subcellularLocation>
</comment>
<proteinExistence type="predicted"/>
<evidence type="ECO:0000313" key="9">
    <source>
        <dbReference type="Proteomes" id="UP001431209"/>
    </source>
</evidence>
<protein>
    <submittedName>
        <fullName evidence="8">Tri</fullName>
    </submittedName>
</protein>
<name>A0AAW2Z6U7_9EUKA</name>
<reference evidence="8 9" key="1">
    <citation type="submission" date="2024-03" db="EMBL/GenBank/DDBJ databases">
        <title>The Acrasis kona genome and developmental transcriptomes reveal deep origins of eukaryotic multicellular pathways.</title>
        <authorList>
            <person name="Sheikh S."/>
            <person name="Fu C.-J."/>
            <person name="Brown M.W."/>
            <person name="Baldauf S.L."/>
        </authorList>
    </citation>
    <scope>NUCLEOTIDE SEQUENCE [LARGE SCALE GENOMIC DNA]</scope>
    <source>
        <strain evidence="8 9">ATCC MYA-3509</strain>
    </source>
</reference>
<dbReference type="AlphaFoldDB" id="A0AAW2Z6U7"/>
<feature type="transmembrane region" description="Helical" evidence="6">
    <location>
        <begin position="260"/>
        <end position="278"/>
    </location>
</feature>
<evidence type="ECO:0000256" key="3">
    <source>
        <dbReference type="ARBA" id="ARBA00022989"/>
    </source>
</evidence>
<evidence type="ECO:0000256" key="5">
    <source>
        <dbReference type="SAM" id="MobiDB-lite"/>
    </source>
</evidence>
<organism evidence="8 9">
    <name type="scientific">Acrasis kona</name>
    <dbReference type="NCBI Taxonomy" id="1008807"/>
    <lineage>
        <taxon>Eukaryota</taxon>
        <taxon>Discoba</taxon>
        <taxon>Heterolobosea</taxon>
        <taxon>Tetramitia</taxon>
        <taxon>Eutetramitia</taxon>
        <taxon>Acrasidae</taxon>
        <taxon>Acrasis</taxon>
    </lineage>
</organism>
<evidence type="ECO:0000259" key="7">
    <source>
        <dbReference type="Pfam" id="PF03924"/>
    </source>
</evidence>
<dbReference type="EMBL" id="JAOPGA020001145">
    <property type="protein sequence ID" value="KAL0485531.1"/>
    <property type="molecule type" value="Genomic_DNA"/>
</dbReference>
<keyword evidence="4 6" id="KW-0472">Membrane</keyword>
<keyword evidence="9" id="KW-1185">Reference proteome</keyword>
<dbReference type="Pfam" id="PF03924">
    <property type="entry name" value="CHASE"/>
    <property type="match status" value="1"/>
</dbReference>
<gene>
    <name evidence="8" type="ORF">AKO1_003112</name>
</gene>
<dbReference type="GO" id="GO:0016020">
    <property type="term" value="C:membrane"/>
    <property type="evidence" value="ECO:0007669"/>
    <property type="project" value="UniProtKB-SubCell"/>
</dbReference>
<dbReference type="InterPro" id="IPR042240">
    <property type="entry name" value="CHASE_sf"/>
</dbReference>
<dbReference type="InterPro" id="IPR006189">
    <property type="entry name" value="CHASE_dom"/>
</dbReference>
<keyword evidence="3 6" id="KW-1133">Transmembrane helix</keyword>
<feature type="transmembrane region" description="Helical" evidence="6">
    <location>
        <begin position="40"/>
        <end position="59"/>
    </location>
</feature>
<evidence type="ECO:0000256" key="1">
    <source>
        <dbReference type="ARBA" id="ARBA00004370"/>
    </source>
</evidence>
<feature type="region of interest" description="Disordered" evidence="5">
    <location>
        <begin position="1"/>
        <end position="22"/>
    </location>
</feature>
<feature type="transmembrane region" description="Helical" evidence="6">
    <location>
        <begin position="371"/>
        <end position="395"/>
    </location>
</feature>
<evidence type="ECO:0000256" key="6">
    <source>
        <dbReference type="SAM" id="Phobius"/>
    </source>
</evidence>
<comment type="caution">
    <text evidence="8">The sequence shown here is derived from an EMBL/GenBank/DDBJ whole genome shotgun (WGS) entry which is preliminary data.</text>
</comment>